<protein>
    <submittedName>
        <fullName evidence="3">Uncharacterized protein</fullName>
    </submittedName>
</protein>
<evidence type="ECO:0000256" key="1">
    <source>
        <dbReference type="SAM" id="MobiDB-lite"/>
    </source>
</evidence>
<name>A0ABD3NXY1_9STRA</name>
<evidence type="ECO:0000256" key="2">
    <source>
        <dbReference type="SAM" id="SignalP"/>
    </source>
</evidence>
<evidence type="ECO:0000313" key="4">
    <source>
        <dbReference type="Proteomes" id="UP001530400"/>
    </source>
</evidence>
<dbReference type="EMBL" id="JALLPJ020000918">
    <property type="protein sequence ID" value="KAL3779796.1"/>
    <property type="molecule type" value="Genomic_DNA"/>
</dbReference>
<feature type="compositionally biased region" description="Pro residues" evidence="1">
    <location>
        <begin position="137"/>
        <end position="152"/>
    </location>
</feature>
<reference evidence="3 4" key="1">
    <citation type="submission" date="2024-10" db="EMBL/GenBank/DDBJ databases">
        <title>Updated reference genomes for cyclostephanoid diatoms.</title>
        <authorList>
            <person name="Roberts W.R."/>
            <person name="Alverson A.J."/>
        </authorList>
    </citation>
    <scope>NUCLEOTIDE SEQUENCE [LARGE SCALE GENOMIC DNA]</scope>
    <source>
        <strain evidence="3 4">AJA010-31</strain>
    </source>
</reference>
<feature type="signal peptide" evidence="2">
    <location>
        <begin position="1"/>
        <end position="16"/>
    </location>
</feature>
<sequence length="313" mass="32687">MRSFYTLLLLIGAAYAQTTSPDHNPAGSWMDQFKCTADQTSDQTSVIDEDDCTTRTDANSQACLWCDLSALLGSSQGVCVSSGVKQFLGPYWEQLCSEGAASQSPNTPANHLIPVPIPIIPIVTSSPAKAPVSSSPVAPPPAINPTPAVPPPDNVPDNGSFAGAFSCATDDSSKVISDQTTCNAKKDSTSTEGKDCVWCPLPLVGGGCITNSDATSISWMCKSFELLKSPEKGKNLRGVSTAGWEILDTSCLGDTGNDLDAEKESCAGRSDMTGNSCMWCDGAGVLGLCVSPSQKNVLGNYMACEDLSFTAVE</sequence>
<evidence type="ECO:0000313" key="3">
    <source>
        <dbReference type="EMBL" id="KAL3779796.1"/>
    </source>
</evidence>
<feature type="region of interest" description="Disordered" evidence="1">
    <location>
        <begin position="128"/>
        <end position="152"/>
    </location>
</feature>
<dbReference type="AlphaFoldDB" id="A0ABD3NXY1"/>
<accession>A0ABD3NXY1</accession>
<gene>
    <name evidence="3" type="ORF">ACHAWO_010024</name>
</gene>
<feature type="chain" id="PRO_5044808306" evidence="2">
    <location>
        <begin position="17"/>
        <end position="313"/>
    </location>
</feature>
<keyword evidence="4" id="KW-1185">Reference proteome</keyword>
<organism evidence="3 4">
    <name type="scientific">Cyclotella atomus</name>
    <dbReference type="NCBI Taxonomy" id="382360"/>
    <lineage>
        <taxon>Eukaryota</taxon>
        <taxon>Sar</taxon>
        <taxon>Stramenopiles</taxon>
        <taxon>Ochrophyta</taxon>
        <taxon>Bacillariophyta</taxon>
        <taxon>Coscinodiscophyceae</taxon>
        <taxon>Thalassiosirophycidae</taxon>
        <taxon>Stephanodiscales</taxon>
        <taxon>Stephanodiscaceae</taxon>
        <taxon>Cyclotella</taxon>
    </lineage>
</organism>
<proteinExistence type="predicted"/>
<comment type="caution">
    <text evidence="3">The sequence shown here is derived from an EMBL/GenBank/DDBJ whole genome shotgun (WGS) entry which is preliminary data.</text>
</comment>
<keyword evidence="2" id="KW-0732">Signal</keyword>
<dbReference type="Proteomes" id="UP001530400">
    <property type="component" value="Unassembled WGS sequence"/>
</dbReference>